<dbReference type="Pfam" id="PF13521">
    <property type="entry name" value="AAA_28"/>
    <property type="match status" value="1"/>
</dbReference>
<accession>A0AAE3UFG2</accession>
<reference evidence="2" key="1">
    <citation type="submission" date="2023-05" db="EMBL/GenBank/DDBJ databases">
        <authorList>
            <person name="Zhang X."/>
        </authorList>
    </citation>
    <scope>NUCLEOTIDE SEQUENCE</scope>
    <source>
        <strain evidence="2">BD1B2-1</strain>
    </source>
</reference>
<proteinExistence type="predicted"/>
<evidence type="ECO:0000259" key="1">
    <source>
        <dbReference type="Pfam" id="PF13521"/>
    </source>
</evidence>
<dbReference type="PANTHER" id="PTHR37512:SF1">
    <property type="entry name" value="NADR_TTD14 AAA DOMAIN-CONTAINING PROTEIN"/>
    <property type="match status" value="1"/>
</dbReference>
<dbReference type="GO" id="GO:0005524">
    <property type="term" value="F:ATP binding"/>
    <property type="evidence" value="ECO:0007669"/>
    <property type="project" value="UniProtKB-KW"/>
</dbReference>
<sequence>MNVNYMNFSRSHHPKIKITLFGSESTGKTTLAEQLASHFHTIWTPEYARIYQEKHNRLLTYRDVTPIAKGQIKLEQYYLSQTKKLLICDTDILETKVYSEAYYGKCPDWIVETIPGCYADLYLFMNIDLPWIPDGIRDRPNDREEMHALFQKELESRGLPFFLLSGNMEDRFIHALEYIEELKL</sequence>
<dbReference type="Proteomes" id="UP001232063">
    <property type="component" value="Unassembled WGS sequence"/>
</dbReference>
<dbReference type="PANTHER" id="PTHR37512">
    <property type="entry name" value="TRIFUNCTIONAL NAD BIOSYNTHESIS/REGULATOR PROTEIN NADR"/>
    <property type="match status" value="1"/>
</dbReference>
<name>A0AAE3UFG2_9BACT</name>
<dbReference type="InterPro" id="IPR038727">
    <property type="entry name" value="NadR/Ttd14_AAA_dom"/>
</dbReference>
<dbReference type="InterPro" id="IPR027417">
    <property type="entry name" value="P-loop_NTPase"/>
</dbReference>
<gene>
    <name evidence="2" type="ORF">QNI22_07775</name>
</gene>
<keyword evidence="2" id="KW-0067">ATP-binding</keyword>
<keyword evidence="3" id="KW-1185">Reference proteome</keyword>
<dbReference type="EMBL" id="JASJOU010000002">
    <property type="protein sequence ID" value="MDJ1500538.1"/>
    <property type="molecule type" value="Genomic_DNA"/>
</dbReference>
<dbReference type="InterPro" id="IPR052735">
    <property type="entry name" value="NAD_biosynth-regulator"/>
</dbReference>
<dbReference type="SUPFAM" id="SSF52540">
    <property type="entry name" value="P-loop containing nucleoside triphosphate hydrolases"/>
    <property type="match status" value="1"/>
</dbReference>
<organism evidence="2 3">
    <name type="scientific">Xanthocytophaga agilis</name>
    <dbReference type="NCBI Taxonomy" id="3048010"/>
    <lineage>
        <taxon>Bacteria</taxon>
        <taxon>Pseudomonadati</taxon>
        <taxon>Bacteroidota</taxon>
        <taxon>Cytophagia</taxon>
        <taxon>Cytophagales</taxon>
        <taxon>Rhodocytophagaceae</taxon>
        <taxon>Xanthocytophaga</taxon>
    </lineage>
</organism>
<evidence type="ECO:0000313" key="3">
    <source>
        <dbReference type="Proteomes" id="UP001232063"/>
    </source>
</evidence>
<comment type="caution">
    <text evidence="2">The sequence shown here is derived from an EMBL/GenBank/DDBJ whole genome shotgun (WGS) entry which is preliminary data.</text>
</comment>
<keyword evidence="2" id="KW-0547">Nucleotide-binding</keyword>
<protein>
    <submittedName>
        <fullName evidence="2">ATP-binding protein</fullName>
    </submittedName>
</protein>
<dbReference type="Gene3D" id="3.40.50.300">
    <property type="entry name" value="P-loop containing nucleotide triphosphate hydrolases"/>
    <property type="match status" value="1"/>
</dbReference>
<evidence type="ECO:0000313" key="2">
    <source>
        <dbReference type="EMBL" id="MDJ1500538.1"/>
    </source>
</evidence>
<feature type="domain" description="NadR/Ttd14 AAA" evidence="1">
    <location>
        <begin position="17"/>
        <end position="171"/>
    </location>
</feature>
<dbReference type="AlphaFoldDB" id="A0AAE3UFG2"/>